<reference evidence="2 3" key="1">
    <citation type="submission" date="2021-01" db="EMBL/GenBank/DDBJ databases">
        <title>Whole genome shotgun sequence of Planobispora siamensis NBRC 107568.</title>
        <authorList>
            <person name="Komaki H."/>
            <person name="Tamura T."/>
        </authorList>
    </citation>
    <scope>NUCLEOTIDE SEQUENCE [LARGE SCALE GENOMIC DNA]</scope>
    <source>
        <strain evidence="2 3">NBRC 107568</strain>
    </source>
</reference>
<keyword evidence="3" id="KW-1185">Reference proteome</keyword>
<dbReference type="RefSeq" id="WP_204066881.1">
    <property type="nucleotide sequence ID" value="NZ_BOOJ01000046.1"/>
</dbReference>
<feature type="compositionally biased region" description="Pro residues" evidence="1">
    <location>
        <begin position="1"/>
        <end position="10"/>
    </location>
</feature>
<proteinExistence type="predicted"/>
<protein>
    <submittedName>
        <fullName evidence="2">Uncharacterized protein</fullName>
    </submittedName>
</protein>
<evidence type="ECO:0000313" key="2">
    <source>
        <dbReference type="EMBL" id="GIH94762.1"/>
    </source>
</evidence>
<dbReference type="Proteomes" id="UP000619788">
    <property type="component" value="Unassembled WGS sequence"/>
</dbReference>
<evidence type="ECO:0000313" key="3">
    <source>
        <dbReference type="Proteomes" id="UP000619788"/>
    </source>
</evidence>
<gene>
    <name evidence="2" type="ORF">Psi01_53920</name>
</gene>
<accession>A0A8J3SI63</accession>
<dbReference type="AlphaFoldDB" id="A0A8J3SI63"/>
<feature type="region of interest" description="Disordered" evidence="1">
    <location>
        <begin position="1"/>
        <end position="28"/>
    </location>
</feature>
<comment type="caution">
    <text evidence="2">The sequence shown here is derived from an EMBL/GenBank/DDBJ whole genome shotgun (WGS) entry which is preliminary data.</text>
</comment>
<sequence length="94" mass="10322">MTIHPPGPRPAPRRTPLSADERARGEANFSPLVAETLVAEGRFRVTAETPETVELFQAVARRVGDMLQRPVVSYANGRDIVITFGREESPGLTH</sequence>
<organism evidence="2 3">
    <name type="scientific">Planobispora siamensis</name>
    <dbReference type="NCBI Taxonomy" id="936338"/>
    <lineage>
        <taxon>Bacteria</taxon>
        <taxon>Bacillati</taxon>
        <taxon>Actinomycetota</taxon>
        <taxon>Actinomycetes</taxon>
        <taxon>Streptosporangiales</taxon>
        <taxon>Streptosporangiaceae</taxon>
        <taxon>Planobispora</taxon>
    </lineage>
</organism>
<evidence type="ECO:0000256" key="1">
    <source>
        <dbReference type="SAM" id="MobiDB-lite"/>
    </source>
</evidence>
<dbReference type="EMBL" id="BOOJ01000046">
    <property type="protein sequence ID" value="GIH94762.1"/>
    <property type="molecule type" value="Genomic_DNA"/>
</dbReference>
<name>A0A8J3SI63_9ACTN</name>